<evidence type="ECO:0000256" key="2">
    <source>
        <dbReference type="ARBA" id="ARBA00022670"/>
    </source>
</evidence>
<dbReference type="AlphaFoldDB" id="A0A9P9DEM4"/>
<evidence type="ECO:0000313" key="12">
    <source>
        <dbReference type="Proteomes" id="UP000700596"/>
    </source>
</evidence>
<proteinExistence type="inferred from homology"/>
<keyword evidence="6" id="KW-0862">Zinc</keyword>
<sequence length="280" mass="30748">MKLSSIFLATLAPLALASDGCLNENFDHDPLGITPTMSRRALTDLRTRDIAGIDLYIHVLVAKNPTEDFGPSINKQLQFLNGKFNKWGYNFNLRLTTYVISPEWAKDIDVDKTNKMRTLHKGDYQTLNVYMVESAGGGVCSLPDSSGNPVDQDRLDFDGCFIPLSVGRSPNSGTLAHEIGHWLGLLHTFQGGCTGNGDYCDDTAPQEGPSYGKMAKPNDLQSCPAKETCGAGKGFQNIKNFMDYTDCSQEFTPCQGGRMAHSWNVLRKGRKLAAGVKVKW</sequence>
<protein>
    <submittedName>
        <fullName evidence="11">Pregnancy-associated plasma protein-A-domain-containing protein</fullName>
    </submittedName>
</protein>
<organism evidence="11 12">
    <name type="scientific">Dendryphion nanum</name>
    <dbReference type="NCBI Taxonomy" id="256645"/>
    <lineage>
        <taxon>Eukaryota</taxon>
        <taxon>Fungi</taxon>
        <taxon>Dikarya</taxon>
        <taxon>Ascomycota</taxon>
        <taxon>Pezizomycotina</taxon>
        <taxon>Dothideomycetes</taxon>
        <taxon>Pleosporomycetidae</taxon>
        <taxon>Pleosporales</taxon>
        <taxon>Torulaceae</taxon>
        <taxon>Dendryphion</taxon>
    </lineage>
</organism>
<dbReference type="InterPro" id="IPR024079">
    <property type="entry name" value="MetalloPept_cat_dom_sf"/>
</dbReference>
<accession>A0A9P9DEM4</accession>
<keyword evidence="5" id="KW-0378">Hydrolase</keyword>
<feature type="signal peptide" evidence="9">
    <location>
        <begin position="1"/>
        <end position="17"/>
    </location>
</feature>
<dbReference type="SUPFAM" id="SSF55486">
    <property type="entry name" value="Metalloproteases ('zincins'), catalytic domain"/>
    <property type="match status" value="1"/>
</dbReference>
<dbReference type="PANTHER" id="PTHR47466">
    <property type="match status" value="1"/>
</dbReference>
<comment type="caution">
    <text evidence="11">The sequence shown here is derived from an EMBL/GenBank/DDBJ whole genome shotgun (WGS) entry which is preliminary data.</text>
</comment>
<feature type="domain" description="Peptidase M43 pregnancy-associated plasma-A" evidence="10">
    <location>
        <begin position="124"/>
        <end position="261"/>
    </location>
</feature>
<comment type="similarity">
    <text evidence="1">Belongs to the peptidase M43B family.</text>
</comment>
<evidence type="ECO:0000256" key="6">
    <source>
        <dbReference type="ARBA" id="ARBA00022833"/>
    </source>
</evidence>
<dbReference type="Proteomes" id="UP000700596">
    <property type="component" value="Unassembled WGS sequence"/>
</dbReference>
<dbReference type="InterPro" id="IPR008754">
    <property type="entry name" value="Peptidase_M43"/>
</dbReference>
<dbReference type="Pfam" id="PF05572">
    <property type="entry name" value="Peptidase_M43"/>
    <property type="match status" value="1"/>
</dbReference>
<gene>
    <name evidence="11" type="ORF">B0J11DRAFT_536879</name>
</gene>
<dbReference type="OrthoDB" id="536211at2759"/>
<feature type="chain" id="PRO_5040440317" evidence="9">
    <location>
        <begin position="18"/>
        <end position="280"/>
    </location>
</feature>
<keyword evidence="12" id="KW-1185">Reference proteome</keyword>
<evidence type="ECO:0000256" key="3">
    <source>
        <dbReference type="ARBA" id="ARBA00022723"/>
    </source>
</evidence>
<keyword evidence="7" id="KW-0482">Metalloprotease</keyword>
<evidence type="ECO:0000256" key="1">
    <source>
        <dbReference type="ARBA" id="ARBA00008721"/>
    </source>
</evidence>
<reference evidence="11" key="1">
    <citation type="journal article" date="2021" name="Nat. Commun.">
        <title>Genetic determinants of endophytism in the Arabidopsis root mycobiome.</title>
        <authorList>
            <person name="Mesny F."/>
            <person name="Miyauchi S."/>
            <person name="Thiergart T."/>
            <person name="Pickel B."/>
            <person name="Atanasova L."/>
            <person name="Karlsson M."/>
            <person name="Huettel B."/>
            <person name="Barry K.W."/>
            <person name="Haridas S."/>
            <person name="Chen C."/>
            <person name="Bauer D."/>
            <person name="Andreopoulos W."/>
            <person name="Pangilinan J."/>
            <person name="LaButti K."/>
            <person name="Riley R."/>
            <person name="Lipzen A."/>
            <person name="Clum A."/>
            <person name="Drula E."/>
            <person name="Henrissat B."/>
            <person name="Kohler A."/>
            <person name="Grigoriev I.V."/>
            <person name="Martin F.M."/>
            <person name="Hacquard S."/>
        </authorList>
    </citation>
    <scope>NUCLEOTIDE SEQUENCE</scope>
    <source>
        <strain evidence="11">MPI-CAGE-CH-0243</strain>
    </source>
</reference>
<evidence type="ECO:0000259" key="10">
    <source>
        <dbReference type="Pfam" id="PF05572"/>
    </source>
</evidence>
<evidence type="ECO:0000256" key="8">
    <source>
        <dbReference type="ARBA" id="ARBA00023157"/>
    </source>
</evidence>
<evidence type="ECO:0000256" key="7">
    <source>
        <dbReference type="ARBA" id="ARBA00023049"/>
    </source>
</evidence>
<dbReference type="GO" id="GO:0006508">
    <property type="term" value="P:proteolysis"/>
    <property type="evidence" value="ECO:0007669"/>
    <property type="project" value="UniProtKB-KW"/>
</dbReference>
<evidence type="ECO:0000256" key="9">
    <source>
        <dbReference type="SAM" id="SignalP"/>
    </source>
</evidence>
<keyword evidence="4 9" id="KW-0732">Signal</keyword>
<evidence type="ECO:0000256" key="4">
    <source>
        <dbReference type="ARBA" id="ARBA00022729"/>
    </source>
</evidence>
<dbReference type="Gene3D" id="3.40.390.10">
    <property type="entry name" value="Collagenase (Catalytic Domain)"/>
    <property type="match status" value="1"/>
</dbReference>
<dbReference type="PANTHER" id="PTHR47466:SF1">
    <property type="entry name" value="METALLOPROTEASE MEP1 (AFU_ORTHOLOGUE AFUA_1G07730)-RELATED"/>
    <property type="match status" value="1"/>
</dbReference>
<keyword evidence="8" id="KW-1015">Disulfide bond</keyword>
<keyword evidence="2" id="KW-0645">Protease</keyword>
<evidence type="ECO:0000256" key="5">
    <source>
        <dbReference type="ARBA" id="ARBA00022801"/>
    </source>
</evidence>
<dbReference type="GO" id="GO:0046872">
    <property type="term" value="F:metal ion binding"/>
    <property type="evidence" value="ECO:0007669"/>
    <property type="project" value="UniProtKB-KW"/>
</dbReference>
<name>A0A9P9DEM4_9PLEO</name>
<evidence type="ECO:0000313" key="11">
    <source>
        <dbReference type="EMBL" id="KAH7117853.1"/>
    </source>
</evidence>
<keyword evidence="3" id="KW-0479">Metal-binding</keyword>
<dbReference type="EMBL" id="JAGMWT010000013">
    <property type="protein sequence ID" value="KAH7117853.1"/>
    <property type="molecule type" value="Genomic_DNA"/>
</dbReference>
<dbReference type="GO" id="GO:0008237">
    <property type="term" value="F:metallopeptidase activity"/>
    <property type="evidence" value="ECO:0007669"/>
    <property type="project" value="UniProtKB-KW"/>
</dbReference>